<accession>X0W4S6</accession>
<gene>
    <name evidence="2" type="ORF">S01H1_57363</name>
</gene>
<protein>
    <submittedName>
        <fullName evidence="2">Uncharacterized protein</fullName>
    </submittedName>
</protein>
<feature type="non-terminal residue" evidence="2">
    <location>
        <position position="1"/>
    </location>
</feature>
<keyword evidence="1" id="KW-0472">Membrane</keyword>
<comment type="caution">
    <text evidence="2">The sequence shown here is derived from an EMBL/GenBank/DDBJ whole genome shotgun (WGS) entry which is preliminary data.</text>
</comment>
<evidence type="ECO:0000313" key="2">
    <source>
        <dbReference type="EMBL" id="GAG25874.1"/>
    </source>
</evidence>
<name>X0W4S6_9ZZZZ</name>
<proteinExistence type="predicted"/>
<keyword evidence="1" id="KW-1133">Transmembrane helix</keyword>
<evidence type="ECO:0000256" key="1">
    <source>
        <dbReference type="SAM" id="Phobius"/>
    </source>
</evidence>
<reference evidence="2" key="1">
    <citation type="journal article" date="2014" name="Front. Microbiol.">
        <title>High frequency of phylogenetically diverse reductive dehalogenase-homologous genes in deep subseafloor sedimentary metagenomes.</title>
        <authorList>
            <person name="Kawai M."/>
            <person name="Futagami T."/>
            <person name="Toyoda A."/>
            <person name="Takaki Y."/>
            <person name="Nishi S."/>
            <person name="Hori S."/>
            <person name="Arai W."/>
            <person name="Tsubouchi T."/>
            <person name="Morono Y."/>
            <person name="Uchiyama I."/>
            <person name="Ito T."/>
            <person name="Fujiyama A."/>
            <person name="Inagaki F."/>
            <person name="Takami H."/>
        </authorList>
    </citation>
    <scope>NUCLEOTIDE SEQUENCE</scope>
    <source>
        <strain evidence="2">Expedition CK06-06</strain>
    </source>
</reference>
<feature type="transmembrane region" description="Helical" evidence="1">
    <location>
        <begin position="16"/>
        <end position="37"/>
    </location>
</feature>
<keyword evidence="1" id="KW-0812">Transmembrane</keyword>
<dbReference type="AlphaFoldDB" id="X0W4S6"/>
<organism evidence="2">
    <name type="scientific">marine sediment metagenome</name>
    <dbReference type="NCBI Taxonomy" id="412755"/>
    <lineage>
        <taxon>unclassified sequences</taxon>
        <taxon>metagenomes</taxon>
        <taxon>ecological metagenomes</taxon>
    </lineage>
</organism>
<dbReference type="EMBL" id="BARS01037405">
    <property type="protein sequence ID" value="GAG25874.1"/>
    <property type="molecule type" value="Genomic_DNA"/>
</dbReference>
<sequence length="39" mass="4101">LTAGGLFIVKPSRQSWVGFVVTLGICLACVVVMLAILKP</sequence>